<feature type="active site" description="Proton donor" evidence="4">
    <location>
        <position position="509"/>
    </location>
</feature>
<dbReference type="GO" id="GO:0004114">
    <property type="term" value="F:3',5'-cyclic-nucleotide phosphodiesterase activity"/>
    <property type="evidence" value="ECO:0007669"/>
    <property type="project" value="InterPro"/>
</dbReference>
<dbReference type="InterPro" id="IPR023088">
    <property type="entry name" value="PDEase"/>
</dbReference>
<feature type="compositionally biased region" description="Polar residues" evidence="7">
    <location>
        <begin position="82"/>
        <end position="99"/>
    </location>
</feature>
<dbReference type="GO" id="GO:0046872">
    <property type="term" value="F:metal ion binding"/>
    <property type="evidence" value="ECO:0007669"/>
    <property type="project" value="UniProtKB-KW"/>
</dbReference>
<feature type="binding site" evidence="5">
    <location>
        <position position="513"/>
    </location>
    <ligand>
        <name>Zn(2+)</name>
        <dbReference type="ChEBI" id="CHEBI:29105"/>
        <label>1</label>
    </ligand>
</feature>
<feature type="compositionally biased region" description="Gly residues" evidence="7">
    <location>
        <begin position="100"/>
        <end position="109"/>
    </location>
</feature>
<evidence type="ECO:0000256" key="7">
    <source>
        <dbReference type="SAM" id="MobiDB-lite"/>
    </source>
</evidence>
<dbReference type="EMBL" id="CASHTH010001438">
    <property type="protein sequence ID" value="CAI8015372.1"/>
    <property type="molecule type" value="Genomic_DNA"/>
</dbReference>
<dbReference type="Pfam" id="PF00233">
    <property type="entry name" value="PDEase_I"/>
    <property type="match status" value="1"/>
</dbReference>
<evidence type="ECO:0000313" key="9">
    <source>
        <dbReference type="EMBL" id="CAI8015372.1"/>
    </source>
</evidence>
<dbReference type="SUPFAM" id="SSF109604">
    <property type="entry name" value="HD-domain/PDEase-like"/>
    <property type="match status" value="1"/>
</dbReference>
<dbReference type="InterPro" id="IPR023174">
    <property type="entry name" value="PDEase_CS"/>
</dbReference>
<feature type="compositionally biased region" description="Low complexity" evidence="7">
    <location>
        <begin position="190"/>
        <end position="200"/>
    </location>
</feature>
<evidence type="ECO:0000313" key="10">
    <source>
        <dbReference type="Proteomes" id="UP001174909"/>
    </source>
</evidence>
<keyword evidence="3" id="KW-0114">cAMP</keyword>
<accession>A0AA35WIU1</accession>
<feature type="region of interest" description="Disordered" evidence="7">
    <location>
        <begin position="366"/>
        <end position="395"/>
    </location>
</feature>
<comment type="similarity">
    <text evidence="6">Belongs to the cyclic nucleotide phosphodiesterase family.</text>
</comment>
<evidence type="ECO:0000256" key="6">
    <source>
        <dbReference type="RuleBase" id="RU363067"/>
    </source>
</evidence>
<dbReference type="EC" id="3.1.4.-" evidence="6"/>
<sequence length="631" mass="70394">MTTEIEIDLPTGLPKLSIELLPDGEEEERRWSKYPRHDHCNRLPVRQEVMAQAAKVPRHKSTTLQQMAGEVEATTGVDLRHSSSSPECRQRSYSNNMGSTVGGGGGGGFNRHAKQRSSLYIKLRRTPTAPYRLSILNENNGTGSGNDTGVHTTPVAGPDHPESQFSFPDGLSPARQSSSTPDLFGKASPEDSTPPISSPSTAAKRLGAAGRRNSFLYETDDDTALPASSLSSHMEETFVTPFAQILATMHKVRQSFIHLMNLPEDTHRHFHHKPLTPNPLSRKPPLTPFDRKLSLDAIRQHAVGTLEQIDWCLQQLEGVDSAKAMGGQLAQDKFHRLLSSKLSNMSEHSKSGHQLAEWVQDITRSTNERNQQVDRALSQDTGGKTDMQPPRLSASMSHDVWRKRAMVRSSTGTQIQLLSEDSETVPTFGVTNSKMNAPQMRKFMQEEVGLWSPDVFRLDIISAGNSLVCAAYNIFKTRQFSCLFKISPPTFINFILAIQNRYRSTNPYHNHIHAADVLLTTDTLLKAKPLETVFSKLEMLAALVAAAVHDVDHPGRSNQFLIETNNQLALLYNDNSVLENHHLAVAFQTLAEPGCNFLEQLDKEQTKAFRKWSLTWCWLQTCQFISSTSRR</sequence>
<gene>
    <name evidence="9" type="ORF">GBAR_LOCUS9520</name>
</gene>
<protein>
    <recommendedName>
        <fullName evidence="6">Phosphodiesterase</fullName>
        <ecNumber evidence="6">3.1.4.-</ecNumber>
    </recommendedName>
</protein>
<comment type="cofactor">
    <cofactor evidence="6">
        <name>a divalent metal cation</name>
        <dbReference type="ChEBI" id="CHEBI:60240"/>
    </cofactor>
    <text evidence="6">Binds 2 divalent metal cations per subunit. Site 1 may preferentially bind zinc ions, while site 2 has a preference for magnesium and/or manganese ions.</text>
</comment>
<organism evidence="9 10">
    <name type="scientific">Geodia barretti</name>
    <name type="common">Barrett's horny sponge</name>
    <dbReference type="NCBI Taxonomy" id="519541"/>
    <lineage>
        <taxon>Eukaryota</taxon>
        <taxon>Metazoa</taxon>
        <taxon>Porifera</taxon>
        <taxon>Demospongiae</taxon>
        <taxon>Heteroscleromorpha</taxon>
        <taxon>Tetractinellida</taxon>
        <taxon>Astrophorina</taxon>
        <taxon>Geodiidae</taxon>
        <taxon>Geodia</taxon>
    </lineage>
</organism>
<keyword evidence="10" id="KW-1185">Reference proteome</keyword>
<keyword evidence="1 5" id="KW-0479">Metal-binding</keyword>
<feature type="binding site" evidence="5">
    <location>
        <position position="550"/>
    </location>
    <ligand>
        <name>Zn(2+)</name>
        <dbReference type="ChEBI" id="CHEBI:29105"/>
        <label>2</label>
    </ligand>
</feature>
<comment type="caution">
    <text evidence="9">The sequence shown here is derived from an EMBL/GenBank/DDBJ whole genome shotgun (WGS) entry which is preliminary data.</text>
</comment>
<feature type="region of interest" description="Disordered" evidence="7">
    <location>
        <begin position="77"/>
        <end position="112"/>
    </location>
</feature>
<dbReference type="PANTHER" id="PTHR11347">
    <property type="entry name" value="CYCLIC NUCLEOTIDE PHOSPHODIESTERASE"/>
    <property type="match status" value="1"/>
</dbReference>
<dbReference type="InterPro" id="IPR036971">
    <property type="entry name" value="PDEase_catalytic_dom_sf"/>
</dbReference>
<evidence type="ECO:0000256" key="1">
    <source>
        <dbReference type="ARBA" id="ARBA00022723"/>
    </source>
</evidence>
<dbReference type="PROSITE" id="PS51845">
    <property type="entry name" value="PDEASE_I_2"/>
    <property type="match status" value="1"/>
</dbReference>
<feature type="region of interest" description="Disordered" evidence="7">
    <location>
        <begin position="136"/>
        <end position="207"/>
    </location>
</feature>
<dbReference type="AlphaFoldDB" id="A0AA35WIU1"/>
<keyword evidence="2 6" id="KW-0378">Hydrolase</keyword>
<dbReference type="Pfam" id="PF18100">
    <property type="entry name" value="PDE4_UCR"/>
    <property type="match status" value="1"/>
</dbReference>
<name>A0AA35WIU1_GEOBA</name>
<evidence type="ECO:0000256" key="2">
    <source>
        <dbReference type="ARBA" id="ARBA00022801"/>
    </source>
</evidence>
<dbReference type="GO" id="GO:0007165">
    <property type="term" value="P:signal transduction"/>
    <property type="evidence" value="ECO:0007669"/>
    <property type="project" value="InterPro"/>
</dbReference>
<reference evidence="9" key="1">
    <citation type="submission" date="2023-03" db="EMBL/GenBank/DDBJ databases">
        <authorList>
            <person name="Steffen K."/>
            <person name="Cardenas P."/>
        </authorList>
    </citation>
    <scope>NUCLEOTIDE SEQUENCE</scope>
</reference>
<dbReference type="InterPro" id="IPR002073">
    <property type="entry name" value="PDEase_catalytic_dom"/>
</dbReference>
<dbReference type="Gene3D" id="1.10.1300.10">
    <property type="entry name" value="3'5'-cyclic nucleotide phosphodiesterase, catalytic domain"/>
    <property type="match status" value="1"/>
</dbReference>
<dbReference type="InterPro" id="IPR040844">
    <property type="entry name" value="PDE4_UCR"/>
</dbReference>
<evidence type="ECO:0000256" key="3">
    <source>
        <dbReference type="ARBA" id="ARBA00023149"/>
    </source>
</evidence>
<feature type="binding site" evidence="5">
    <location>
        <position position="549"/>
    </location>
    <ligand>
        <name>Zn(2+)</name>
        <dbReference type="ChEBI" id="CHEBI:29105"/>
        <label>1</label>
    </ligand>
</feature>
<feature type="binding site" evidence="5">
    <location>
        <position position="550"/>
    </location>
    <ligand>
        <name>Zn(2+)</name>
        <dbReference type="ChEBI" id="CHEBI:29105"/>
        <label>1</label>
    </ligand>
</feature>
<proteinExistence type="inferred from homology"/>
<feature type="compositionally biased region" description="Polar residues" evidence="7">
    <location>
        <begin position="136"/>
        <end position="151"/>
    </location>
</feature>
<evidence type="ECO:0000256" key="4">
    <source>
        <dbReference type="PIRSR" id="PIRSR623088-1"/>
    </source>
</evidence>
<dbReference type="PRINTS" id="PR00387">
    <property type="entry name" value="PDIESTERASE1"/>
</dbReference>
<dbReference type="PROSITE" id="PS00126">
    <property type="entry name" value="PDEASE_I_1"/>
    <property type="match status" value="1"/>
</dbReference>
<dbReference type="Proteomes" id="UP001174909">
    <property type="component" value="Unassembled WGS sequence"/>
</dbReference>
<evidence type="ECO:0000259" key="8">
    <source>
        <dbReference type="PROSITE" id="PS51845"/>
    </source>
</evidence>
<evidence type="ECO:0000256" key="5">
    <source>
        <dbReference type="PIRSR" id="PIRSR623088-3"/>
    </source>
</evidence>
<feature type="domain" description="PDEase" evidence="8">
    <location>
        <begin position="432"/>
        <end position="631"/>
    </location>
</feature>